<dbReference type="Proteomes" id="UP000288859">
    <property type="component" value="Unassembled WGS sequence"/>
</dbReference>
<accession>A0A438NFW1</accession>
<dbReference type="AlphaFoldDB" id="A0A438NFW1"/>
<dbReference type="Gene3D" id="3.90.660.10">
    <property type="match status" value="1"/>
</dbReference>
<dbReference type="SUPFAM" id="SSF51905">
    <property type="entry name" value="FAD/NAD(P)-binding domain"/>
    <property type="match status" value="1"/>
</dbReference>
<sequence>MSTCQLMMAQHFHVAHPSAHKPKETSSLSTILQLANGLTSKSVLCKELEDGRNPKEDYTFKQVVSETGLNKPPDTLSEPTRVIVVGAGIAGLRAASVLQTHGVQVIVLEARPDRIGGRIFTSRKPGRAPRDIGAAWAHETSQNKLLPLISQLKVEHYYDDGTPLYFTRDGRLGSQFKAKKVADEFADYLEYYYEENPDAEDKSALTFIHEWVASHPLITEDEKLWAPQVAREVEAWIGTSLEQASSKHLAYFAIERNLYMKGGYDTIVDWTASSLRHQNILRLGHVVTKIEWNEDEGKQCIVRTKNPSGAESVFLAEAVICTLPLGVLHHDLVEFCPPLTDDLQLGLSKLSYGALGKVFFEFESVFWPKDNDQFIYYPDPTTEPVDQNSILLYVSVLAHREFAGSNLGKMTVTSNNWIMNGVKELSVQIVEPLTQRIEAMESDREIYAFFEPLFKLFRTEPYKKLPPVVNLETTHWTQDPYAGFGTYSADKVGDEPDLWMSAIESKQQSKLQFAGEHCARTGNGCVHGAFATGETAAINVLTMLGVAHNGGDAFSRRPARKSPPRH</sequence>
<dbReference type="PANTHER" id="PTHR10742:SF410">
    <property type="entry name" value="LYSINE-SPECIFIC HISTONE DEMETHYLASE 2"/>
    <property type="match status" value="1"/>
</dbReference>
<proteinExistence type="predicted"/>
<evidence type="ECO:0000259" key="1">
    <source>
        <dbReference type="Pfam" id="PF01593"/>
    </source>
</evidence>
<dbReference type="EMBL" id="NAJM01000004">
    <property type="protein sequence ID" value="RVX74617.1"/>
    <property type="molecule type" value="Genomic_DNA"/>
</dbReference>
<dbReference type="InterPro" id="IPR050281">
    <property type="entry name" value="Flavin_monoamine_oxidase"/>
</dbReference>
<name>A0A438NFW1_EXOME</name>
<dbReference type="GO" id="GO:0016491">
    <property type="term" value="F:oxidoreductase activity"/>
    <property type="evidence" value="ECO:0007669"/>
    <property type="project" value="InterPro"/>
</dbReference>
<dbReference type="Gene3D" id="3.50.50.60">
    <property type="entry name" value="FAD/NAD(P)-binding domain"/>
    <property type="match status" value="1"/>
</dbReference>
<dbReference type="Pfam" id="PF01593">
    <property type="entry name" value="Amino_oxidase"/>
    <property type="match status" value="1"/>
</dbReference>
<evidence type="ECO:0000313" key="2">
    <source>
        <dbReference type="EMBL" id="RVX74617.1"/>
    </source>
</evidence>
<dbReference type="InterPro" id="IPR002937">
    <property type="entry name" value="Amino_oxidase"/>
</dbReference>
<reference evidence="2 3" key="1">
    <citation type="submission" date="2017-03" db="EMBL/GenBank/DDBJ databases">
        <title>Genomes of endolithic fungi from Antarctica.</title>
        <authorList>
            <person name="Coleine C."/>
            <person name="Masonjones S."/>
            <person name="Stajich J.E."/>
        </authorList>
    </citation>
    <scope>NUCLEOTIDE SEQUENCE [LARGE SCALE GENOMIC DNA]</scope>
    <source>
        <strain evidence="2 3">CCFEE 6314</strain>
    </source>
</reference>
<dbReference type="PANTHER" id="PTHR10742">
    <property type="entry name" value="FLAVIN MONOAMINE OXIDASE"/>
    <property type="match status" value="1"/>
</dbReference>
<feature type="domain" description="Amine oxidase" evidence="1">
    <location>
        <begin position="89"/>
        <end position="540"/>
    </location>
</feature>
<dbReference type="OrthoDB" id="5046242at2759"/>
<comment type="caution">
    <text evidence="2">The sequence shown here is derived from an EMBL/GenBank/DDBJ whole genome shotgun (WGS) entry which is preliminary data.</text>
</comment>
<dbReference type="VEuPathDB" id="FungiDB:PV10_07176"/>
<dbReference type="InterPro" id="IPR036188">
    <property type="entry name" value="FAD/NAD-bd_sf"/>
</dbReference>
<protein>
    <recommendedName>
        <fullName evidence="1">Amine oxidase domain-containing protein</fullName>
    </recommendedName>
</protein>
<gene>
    <name evidence="2" type="ORF">B0A52_01743</name>
</gene>
<dbReference type="SUPFAM" id="SSF54373">
    <property type="entry name" value="FAD-linked reductases, C-terminal domain"/>
    <property type="match status" value="1"/>
</dbReference>
<evidence type="ECO:0000313" key="3">
    <source>
        <dbReference type="Proteomes" id="UP000288859"/>
    </source>
</evidence>
<organism evidence="2 3">
    <name type="scientific">Exophiala mesophila</name>
    <name type="common">Black yeast-like fungus</name>
    <dbReference type="NCBI Taxonomy" id="212818"/>
    <lineage>
        <taxon>Eukaryota</taxon>
        <taxon>Fungi</taxon>
        <taxon>Dikarya</taxon>
        <taxon>Ascomycota</taxon>
        <taxon>Pezizomycotina</taxon>
        <taxon>Eurotiomycetes</taxon>
        <taxon>Chaetothyriomycetidae</taxon>
        <taxon>Chaetothyriales</taxon>
        <taxon>Herpotrichiellaceae</taxon>
        <taxon>Exophiala</taxon>
    </lineage>
</organism>